<name>A0AAV3ZEN9_9GAST</name>
<gene>
    <name evidence="2" type="ORF">PoB_001971800</name>
</gene>
<organism evidence="2 3">
    <name type="scientific">Plakobranchus ocellatus</name>
    <dbReference type="NCBI Taxonomy" id="259542"/>
    <lineage>
        <taxon>Eukaryota</taxon>
        <taxon>Metazoa</taxon>
        <taxon>Spiralia</taxon>
        <taxon>Lophotrochozoa</taxon>
        <taxon>Mollusca</taxon>
        <taxon>Gastropoda</taxon>
        <taxon>Heterobranchia</taxon>
        <taxon>Euthyneura</taxon>
        <taxon>Panpulmonata</taxon>
        <taxon>Sacoglossa</taxon>
        <taxon>Placobranchoidea</taxon>
        <taxon>Plakobranchidae</taxon>
        <taxon>Plakobranchus</taxon>
    </lineage>
</organism>
<keyword evidence="3" id="KW-1185">Reference proteome</keyword>
<feature type="compositionally biased region" description="Basic and acidic residues" evidence="1">
    <location>
        <begin position="77"/>
        <end position="86"/>
    </location>
</feature>
<dbReference type="Proteomes" id="UP000735302">
    <property type="component" value="Unassembled WGS sequence"/>
</dbReference>
<dbReference type="EMBL" id="BLXT01002317">
    <property type="protein sequence ID" value="GFN93212.1"/>
    <property type="molecule type" value="Genomic_DNA"/>
</dbReference>
<reference evidence="2 3" key="1">
    <citation type="journal article" date="2021" name="Elife">
        <title>Chloroplast acquisition without the gene transfer in kleptoplastic sea slugs, Plakobranchus ocellatus.</title>
        <authorList>
            <person name="Maeda T."/>
            <person name="Takahashi S."/>
            <person name="Yoshida T."/>
            <person name="Shimamura S."/>
            <person name="Takaki Y."/>
            <person name="Nagai Y."/>
            <person name="Toyoda A."/>
            <person name="Suzuki Y."/>
            <person name="Arimoto A."/>
            <person name="Ishii H."/>
            <person name="Satoh N."/>
            <person name="Nishiyama T."/>
            <person name="Hasebe M."/>
            <person name="Maruyama T."/>
            <person name="Minagawa J."/>
            <person name="Obokata J."/>
            <person name="Shigenobu S."/>
        </authorList>
    </citation>
    <scope>NUCLEOTIDE SEQUENCE [LARGE SCALE GENOMIC DNA]</scope>
</reference>
<proteinExistence type="predicted"/>
<feature type="compositionally biased region" description="Acidic residues" evidence="1">
    <location>
        <begin position="55"/>
        <end position="76"/>
    </location>
</feature>
<evidence type="ECO:0000256" key="1">
    <source>
        <dbReference type="SAM" id="MobiDB-lite"/>
    </source>
</evidence>
<dbReference type="AlphaFoldDB" id="A0AAV3ZEN9"/>
<comment type="caution">
    <text evidence="2">The sequence shown here is derived from an EMBL/GenBank/DDBJ whole genome shotgun (WGS) entry which is preliminary data.</text>
</comment>
<accession>A0AAV3ZEN9</accession>
<evidence type="ECO:0000313" key="3">
    <source>
        <dbReference type="Proteomes" id="UP000735302"/>
    </source>
</evidence>
<feature type="region of interest" description="Disordered" evidence="1">
    <location>
        <begin position="50"/>
        <end position="86"/>
    </location>
</feature>
<sequence length="86" mass="9684">MATPNVARIARFMPPALPAHTKVILGFQALRQARAPVARLKSATEVFLQYKNGDGDDDDDSEKMEVEEEREQEEDEKEKKVVGKNV</sequence>
<protein>
    <submittedName>
        <fullName evidence="2">Uncharacterized protein</fullName>
    </submittedName>
</protein>
<evidence type="ECO:0000313" key="2">
    <source>
        <dbReference type="EMBL" id="GFN93212.1"/>
    </source>
</evidence>